<sequence>MNLLKKKSKSIQFEAFHVFKVFVVNPNKPRPIANILLRNREKLVDFLTAFPNDMTEDEQFNDKKAYLLKQM</sequence>
<dbReference type="PANTHER" id="PTHR10182">
    <property type="entry name" value="CALCIUM-BINDING PROTEIN 39-RELATED"/>
    <property type="match status" value="1"/>
</dbReference>
<comment type="caution">
    <text evidence="2">The sequence shown here is derived from an EMBL/GenBank/DDBJ whole genome shotgun (WGS) entry which is preliminary data.</text>
</comment>
<organism evidence="2 3">
    <name type="scientific">Pristionchus mayeri</name>
    <dbReference type="NCBI Taxonomy" id="1317129"/>
    <lineage>
        <taxon>Eukaryota</taxon>
        <taxon>Metazoa</taxon>
        <taxon>Ecdysozoa</taxon>
        <taxon>Nematoda</taxon>
        <taxon>Chromadorea</taxon>
        <taxon>Rhabditida</taxon>
        <taxon>Rhabditina</taxon>
        <taxon>Diplogasteromorpha</taxon>
        <taxon>Diplogasteroidea</taxon>
        <taxon>Neodiplogasteridae</taxon>
        <taxon>Pristionchus</taxon>
    </lineage>
</organism>
<keyword evidence="3" id="KW-1185">Reference proteome</keyword>
<gene>
    <name evidence="2" type="ORF">PMAYCL1PPCAC_00673</name>
</gene>
<dbReference type="PANTHER" id="PTHR10182:SF3">
    <property type="entry name" value="PROTEIN MO25"/>
    <property type="match status" value="1"/>
</dbReference>
<proteinExistence type="inferred from homology"/>
<dbReference type="Gene3D" id="1.25.10.10">
    <property type="entry name" value="Leucine-rich Repeat Variant"/>
    <property type="match status" value="1"/>
</dbReference>
<dbReference type="GO" id="GO:0043539">
    <property type="term" value="F:protein serine/threonine kinase activator activity"/>
    <property type="evidence" value="ECO:0007669"/>
    <property type="project" value="TreeGrafter"/>
</dbReference>
<evidence type="ECO:0000313" key="3">
    <source>
        <dbReference type="Proteomes" id="UP001328107"/>
    </source>
</evidence>
<accession>A0AAN4Z204</accession>
<protein>
    <submittedName>
        <fullName evidence="2">Uncharacterized protein</fullName>
    </submittedName>
</protein>
<reference evidence="3" key="1">
    <citation type="submission" date="2022-10" db="EMBL/GenBank/DDBJ databases">
        <title>Genome assembly of Pristionchus species.</title>
        <authorList>
            <person name="Yoshida K."/>
            <person name="Sommer R.J."/>
        </authorList>
    </citation>
    <scope>NUCLEOTIDE SEQUENCE [LARGE SCALE GENOMIC DNA]</scope>
    <source>
        <strain evidence="3">RS5460</strain>
    </source>
</reference>
<name>A0AAN4Z204_9BILA</name>
<dbReference type="InterPro" id="IPR013878">
    <property type="entry name" value="Mo25"/>
</dbReference>
<comment type="similarity">
    <text evidence="1">Belongs to the Mo25 family.</text>
</comment>
<dbReference type="Pfam" id="PF08569">
    <property type="entry name" value="Mo25"/>
    <property type="match status" value="1"/>
</dbReference>
<dbReference type="InterPro" id="IPR011989">
    <property type="entry name" value="ARM-like"/>
</dbReference>
<dbReference type="AlphaFoldDB" id="A0AAN4Z204"/>
<evidence type="ECO:0000313" key="2">
    <source>
        <dbReference type="EMBL" id="GMR30478.1"/>
    </source>
</evidence>
<evidence type="ECO:0000256" key="1">
    <source>
        <dbReference type="ARBA" id="ARBA00011012"/>
    </source>
</evidence>
<dbReference type="InterPro" id="IPR016024">
    <property type="entry name" value="ARM-type_fold"/>
</dbReference>
<dbReference type="SUPFAM" id="SSF48371">
    <property type="entry name" value="ARM repeat"/>
    <property type="match status" value="1"/>
</dbReference>
<dbReference type="GO" id="GO:0035556">
    <property type="term" value="P:intracellular signal transduction"/>
    <property type="evidence" value="ECO:0007669"/>
    <property type="project" value="TreeGrafter"/>
</dbReference>
<dbReference type="Proteomes" id="UP001328107">
    <property type="component" value="Unassembled WGS sequence"/>
</dbReference>
<dbReference type="EMBL" id="BTRK01000001">
    <property type="protein sequence ID" value="GMR30478.1"/>
    <property type="molecule type" value="Genomic_DNA"/>
</dbReference>
<feature type="non-terminal residue" evidence="2">
    <location>
        <position position="71"/>
    </location>
</feature>